<evidence type="ECO:0008006" key="6">
    <source>
        <dbReference type="Google" id="ProtNLM"/>
    </source>
</evidence>
<keyword evidence="3" id="KW-0732">Signal</keyword>
<comment type="caution">
    <text evidence="4">The sequence shown here is derived from an EMBL/GenBank/DDBJ whole genome shotgun (WGS) entry which is preliminary data.</text>
</comment>
<proteinExistence type="predicted"/>
<feature type="region of interest" description="Disordered" evidence="1">
    <location>
        <begin position="335"/>
        <end position="367"/>
    </location>
</feature>
<name>A0ABS3QBX8_9BACT</name>
<gene>
    <name evidence="4" type="ORF">J4E00_06745</name>
</gene>
<evidence type="ECO:0000256" key="1">
    <source>
        <dbReference type="SAM" id="MobiDB-lite"/>
    </source>
</evidence>
<evidence type="ECO:0000256" key="3">
    <source>
        <dbReference type="SAM" id="SignalP"/>
    </source>
</evidence>
<sequence>MTFRFVLAVLLAAMLLRPASPLRAQTPLGQPSLDESKVQIWCATVRFVYDDAGRPNLKSTVRCEGGNLDALATSIRPDSLRVYSLLYQPIEGKGAIYQGKKDNPARLAALAKAIVSKLKGSPARRKDPARMARVAALETALTNYVVSGTPLGEVPTAMTPEAPDTAVTAGTTLGPAEAAELAAAADRNAAGTGAASATSTESLLFRFAAPLALILSILSLVLYIMLRITLGHWRRQQRRETLTAKQAATAAQAAASETSAAVADSVARVKRAEALVLAASESQAAPAATPVLEQLSPAQRLEVERLVSQRVDEELRWLRANLPELVAAVVAQPPVPMETNDPKDVPLTDTATANPAGPIADDVQTDQ</sequence>
<evidence type="ECO:0000313" key="5">
    <source>
        <dbReference type="Proteomes" id="UP000664369"/>
    </source>
</evidence>
<keyword evidence="2" id="KW-1133">Transmembrane helix</keyword>
<feature type="signal peptide" evidence="3">
    <location>
        <begin position="1"/>
        <end position="24"/>
    </location>
</feature>
<accession>A0ABS3QBX8</accession>
<keyword evidence="2" id="KW-0472">Membrane</keyword>
<evidence type="ECO:0000313" key="4">
    <source>
        <dbReference type="EMBL" id="MBO2008744.1"/>
    </source>
</evidence>
<dbReference type="EMBL" id="JAGETZ010000002">
    <property type="protein sequence ID" value="MBO2008744.1"/>
    <property type="molecule type" value="Genomic_DNA"/>
</dbReference>
<reference evidence="4 5" key="1">
    <citation type="submission" date="2021-03" db="EMBL/GenBank/DDBJ databases">
        <authorList>
            <person name="Kim M.K."/>
        </authorList>
    </citation>
    <scope>NUCLEOTIDE SEQUENCE [LARGE SCALE GENOMIC DNA]</scope>
    <source>
        <strain evidence="4 5">BT442</strain>
    </source>
</reference>
<dbReference type="RefSeq" id="WP_208174351.1">
    <property type="nucleotide sequence ID" value="NZ_JAGETZ010000002.1"/>
</dbReference>
<protein>
    <recommendedName>
        <fullName evidence="6">TPM domain-containing protein</fullName>
    </recommendedName>
</protein>
<feature type="chain" id="PRO_5047093761" description="TPM domain-containing protein" evidence="3">
    <location>
        <begin position="25"/>
        <end position="367"/>
    </location>
</feature>
<keyword evidence="5" id="KW-1185">Reference proteome</keyword>
<organism evidence="4 5">
    <name type="scientific">Hymenobacter negativus</name>
    <dbReference type="NCBI Taxonomy" id="2795026"/>
    <lineage>
        <taxon>Bacteria</taxon>
        <taxon>Pseudomonadati</taxon>
        <taxon>Bacteroidota</taxon>
        <taxon>Cytophagia</taxon>
        <taxon>Cytophagales</taxon>
        <taxon>Hymenobacteraceae</taxon>
        <taxon>Hymenobacter</taxon>
    </lineage>
</organism>
<keyword evidence="2" id="KW-0812">Transmembrane</keyword>
<dbReference type="Proteomes" id="UP000664369">
    <property type="component" value="Unassembled WGS sequence"/>
</dbReference>
<evidence type="ECO:0000256" key="2">
    <source>
        <dbReference type="SAM" id="Phobius"/>
    </source>
</evidence>
<feature type="transmembrane region" description="Helical" evidence="2">
    <location>
        <begin position="207"/>
        <end position="230"/>
    </location>
</feature>